<proteinExistence type="predicted"/>
<dbReference type="InterPro" id="IPR005300">
    <property type="entry name" value="MltA_B"/>
</dbReference>
<dbReference type="PIRSF" id="PIRSF019422">
    <property type="entry name" value="MltA"/>
    <property type="match status" value="1"/>
</dbReference>
<feature type="domain" description="Lytic transglycosylase MltA" evidence="6">
    <location>
        <begin position="105"/>
        <end position="263"/>
    </location>
</feature>
<dbReference type="AlphaFoldDB" id="A0A6A7Y1D6"/>
<dbReference type="EMBL" id="VWNA01000001">
    <property type="protein sequence ID" value="MQT12890.1"/>
    <property type="molecule type" value="Genomic_DNA"/>
</dbReference>
<keyword evidence="4" id="KW-0961">Cell wall biogenesis/degradation</keyword>
<dbReference type="SMART" id="SM00925">
    <property type="entry name" value="MltA"/>
    <property type="match status" value="1"/>
</dbReference>
<accession>A0A6A7Y1D6</accession>
<dbReference type="GO" id="GO:0071555">
    <property type="term" value="P:cell wall organization"/>
    <property type="evidence" value="ECO:0007669"/>
    <property type="project" value="UniProtKB-KW"/>
</dbReference>
<evidence type="ECO:0000313" key="7">
    <source>
        <dbReference type="EMBL" id="MQT12890.1"/>
    </source>
</evidence>
<dbReference type="Pfam" id="PF03562">
    <property type="entry name" value="MltA"/>
    <property type="match status" value="1"/>
</dbReference>
<reference evidence="7 8" key="1">
    <citation type="submission" date="2019-09" db="EMBL/GenBank/DDBJ databases">
        <title>Segnochrobactrum spirostomi gen. nov., sp. nov., isolated from the ciliate Spirostomum cf. yagiui and description of a novel family, Segnochrobactraceae fam. nov. within the order Rhizobiales of the class Alphaproteobacteria.</title>
        <authorList>
            <person name="Akter S."/>
            <person name="Shazib S.U.A."/>
            <person name="Shin M.K."/>
        </authorList>
    </citation>
    <scope>NUCLEOTIDE SEQUENCE [LARGE SCALE GENOMIC DNA]</scope>
    <source>
        <strain evidence="7 8">Sp-1</strain>
    </source>
</reference>
<name>A0A6A7Y1D6_9HYPH</name>
<dbReference type="CDD" id="cd14668">
    <property type="entry name" value="mlta_B"/>
    <property type="match status" value="1"/>
</dbReference>
<evidence type="ECO:0000256" key="4">
    <source>
        <dbReference type="ARBA" id="ARBA00023316"/>
    </source>
</evidence>
<evidence type="ECO:0000256" key="5">
    <source>
        <dbReference type="ARBA" id="ARBA00030918"/>
    </source>
</evidence>
<evidence type="ECO:0000313" key="8">
    <source>
        <dbReference type="Proteomes" id="UP000332515"/>
    </source>
</evidence>
<keyword evidence="3" id="KW-0456">Lyase</keyword>
<evidence type="ECO:0000256" key="2">
    <source>
        <dbReference type="ARBA" id="ARBA00012587"/>
    </source>
</evidence>
<dbReference type="Gene3D" id="2.40.240.50">
    <property type="entry name" value="Barwin-like endoglucanases"/>
    <property type="match status" value="1"/>
</dbReference>
<dbReference type="PANTHER" id="PTHR30124">
    <property type="entry name" value="MEMBRANE-BOUND LYTIC MUREIN TRANSGLYCOSYLASE A"/>
    <property type="match status" value="1"/>
</dbReference>
<comment type="caution">
    <text evidence="7">The sequence shown here is derived from an EMBL/GenBank/DDBJ whole genome shotgun (WGS) entry which is preliminary data.</text>
</comment>
<evidence type="ECO:0000256" key="3">
    <source>
        <dbReference type="ARBA" id="ARBA00023239"/>
    </source>
</evidence>
<dbReference type="SUPFAM" id="SSF50685">
    <property type="entry name" value="Barwin-like endoglucanases"/>
    <property type="match status" value="1"/>
</dbReference>
<dbReference type="PANTHER" id="PTHR30124:SF0">
    <property type="entry name" value="MEMBRANE-BOUND LYTIC MUREIN TRANSGLYCOSYLASE A"/>
    <property type="match status" value="1"/>
</dbReference>
<protein>
    <recommendedName>
        <fullName evidence="2">peptidoglycan lytic exotransglycosylase</fullName>
        <ecNumber evidence="2">4.2.2.n1</ecNumber>
    </recommendedName>
    <alternativeName>
        <fullName evidence="5">Murein hydrolase A</fullName>
    </alternativeName>
</protein>
<dbReference type="CDD" id="cd14485">
    <property type="entry name" value="mltA_like_LT_A"/>
    <property type="match status" value="1"/>
</dbReference>
<evidence type="ECO:0000256" key="1">
    <source>
        <dbReference type="ARBA" id="ARBA00001420"/>
    </source>
</evidence>
<dbReference type="GO" id="GO:0009253">
    <property type="term" value="P:peptidoglycan catabolic process"/>
    <property type="evidence" value="ECO:0007669"/>
    <property type="project" value="TreeGrafter"/>
</dbReference>
<sequence length="373" mass="38993">MALIAGASAFAAEASRPPPGAGPDCAVRLASLPGWRQDEPAFALEAFRRSCAKAVGSVSLLPACIAVARYGYTNRAARAFFARHFAAARIGAPGSGFLTGYYEPEIRGARAAEARFPTPLYRLPPDLVPLGSAVPRPAGFDPALKAAQRLADGTLVPYPDRAAIEAGALRGEGLEIVYVDPIEAFFAQVQGSVRVRLADGTVLRLGYAGKNGHPYVPIARLLIERGEIARADMTADRLRGWLAAHPDAAPALMNANPSYVFFRIVAGAKPAEGPIGTEGVPLTVGRSLAVDPAFTALGTPLWIDGTRPSAIGADRPLRRLVIAQDTGGAIKGAARGDLFVGTGDKAGRIAGRLKNPMTLYRLVPKGSVAECAP</sequence>
<dbReference type="InterPro" id="IPR026044">
    <property type="entry name" value="MltA"/>
</dbReference>
<dbReference type="Gene3D" id="2.40.40.10">
    <property type="entry name" value="RlpA-like domain"/>
    <property type="match status" value="1"/>
</dbReference>
<dbReference type="Pfam" id="PF06725">
    <property type="entry name" value="3D"/>
    <property type="match status" value="1"/>
</dbReference>
<evidence type="ECO:0000259" key="6">
    <source>
        <dbReference type="SMART" id="SM00925"/>
    </source>
</evidence>
<dbReference type="InterPro" id="IPR010611">
    <property type="entry name" value="3D_dom"/>
</dbReference>
<dbReference type="EC" id="4.2.2.n1" evidence="2"/>
<dbReference type="GO" id="GO:0019867">
    <property type="term" value="C:outer membrane"/>
    <property type="evidence" value="ECO:0007669"/>
    <property type="project" value="InterPro"/>
</dbReference>
<dbReference type="GO" id="GO:0004553">
    <property type="term" value="F:hydrolase activity, hydrolyzing O-glycosyl compounds"/>
    <property type="evidence" value="ECO:0007669"/>
    <property type="project" value="InterPro"/>
</dbReference>
<dbReference type="GO" id="GO:0009254">
    <property type="term" value="P:peptidoglycan turnover"/>
    <property type="evidence" value="ECO:0007669"/>
    <property type="project" value="InterPro"/>
</dbReference>
<comment type="catalytic activity">
    <reaction evidence="1">
        <text>Exolytic cleavage of the (1-&gt;4)-beta-glycosidic linkage between N-acetylmuramic acid (MurNAc) and N-acetylglucosamine (GlcNAc) residues in peptidoglycan, from either the reducing or the non-reducing ends of the peptidoglycan chains, with concomitant formation of a 1,6-anhydrobond in the MurNAc residue.</text>
        <dbReference type="EC" id="4.2.2.n1"/>
    </reaction>
</comment>
<dbReference type="GO" id="GO:0008933">
    <property type="term" value="F:peptidoglycan lytic transglycosylase activity"/>
    <property type="evidence" value="ECO:0007669"/>
    <property type="project" value="TreeGrafter"/>
</dbReference>
<organism evidence="7 8">
    <name type="scientific">Segnochrobactrum spirostomi</name>
    <dbReference type="NCBI Taxonomy" id="2608987"/>
    <lineage>
        <taxon>Bacteria</taxon>
        <taxon>Pseudomonadati</taxon>
        <taxon>Pseudomonadota</taxon>
        <taxon>Alphaproteobacteria</taxon>
        <taxon>Hyphomicrobiales</taxon>
        <taxon>Segnochrobactraceae</taxon>
        <taxon>Segnochrobactrum</taxon>
    </lineage>
</organism>
<gene>
    <name evidence="7" type="ORF">F0357_09565</name>
</gene>
<keyword evidence="8" id="KW-1185">Reference proteome</keyword>
<dbReference type="Proteomes" id="UP000332515">
    <property type="component" value="Unassembled WGS sequence"/>
</dbReference>
<dbReference type="InterPro" id="IPR036908">
    <property type="entry name" value="RlpA-like_sf"/>
</dbReference>